<evidence type="ECO:0000313" key="1">
    <source>
        <dbReference type="EMBL" id="RGY09520.1"/>
    </source>
</evidence>
<name>A0A413IG61_9BACT</name>
<dbReference type="EMBL" id="QSCO01000002">
    <property type="protein sequence ID" value="RGY09520.1"/>
    <property type="molecule type" value="Genomic_DNA"/>
</dbReference>
<accession>A0A413IG61</accession>
<evidence type="ECO:0000313" key="2">
    <source>
        <dbReference type="Proteomes" id="UP000284434"/>
    </source>
</evidence>
<gene>
    <name evidence="1" type="ORF">DXA53_01685</name>
</gene>
<evidence type="ECO:0008006" key="3">
    <source>
        <dbReference type="Google" id="ProtNLM"/>
    </source>
</evidence>
<dbReference type="Proteomes" id="UP000284434">
    <property type="component" value="Unassembled WGS sequence"/>
</dbReference>
<comment type="caution">
    <text evidence="1">The sequence shown here is derived from an EMBL/GenBank/DDBJ whole genome shotgun (WGS) entry which is preliminary data.</text>
</comment>
<reference evidence="1 2" key="1">
    <citation type="submission" date="2018-08" db="EMBL/GenBank/DDBJ databases">
        <title>A genome reference for cultivated species of the human gut microbiota.</title>
        <authorList>
            <person name="Zou Y."/>
            <person name="Xue W."/>
            <person name="Luo G."/>
        </authorList>
    </citation>
    <scope>NUCLEOTIDE SEQUENCE [LARGE SCALE GENOMIC DNA]</scope>
    <source>
        <strain evidence="1 2">OF03-11</strain>
    </source>
</reference>
<organism evidence="1 2">
    <name type="scientific">Odoribacter splanchnicus</name>
    <dbReference type="NCBI Taxonomy" id="28118"/>
    <lineage>
        <taxon>Bacteria</taxon>
        <taxon>Pseudomonadati</taxon>
        <taxon>Bacteroidota</taxon>
        <taxon>Bacteroidia</taxon>
        <taxon>Bacteroidales</taxon>
        <taxon>Odoribacteraceae</taxon>
        <taxon>Odoribacter</taxon>
    </lineage>
</organism>
<dbReference type="RefSeq" id="WP_118102767.1">
    <property type="nucleotide sequence ID" value="NZ_QSCO01000002.1"/>
</dbReference>
<protein>
    <recommendedName>
        <fullName evidence="3">HK97 gp10 family phage protein</fullName>
    </recommendedName>
</protein>
<dbReference type="AlphaFoldDB" id="A0A413IG61"/>
<proteinExistence type="predicted"/>
<sequence length="170" mass="19247">MDQIRVNGIEEAERVLDEMIRNYPKQTVAAGLRAAAKPFVNRTKEAGPSPKFSKLAGVKVYTKGKEPLMAAGQFGGRTKRVWKTLSSYMSMYYIFYWLNHGTLSNRSAAYHFKNARKPVSANWKGGIRATDDIKKAWEVSKARVISAIPVEMRKASERFIKRMQSKTGIK</sequence>